<evidence type="ECO:0000256" key="1">
    <source>
        <dbReference type="SAM" id="Phobius"/>
    </source>
</evidence>
<reference evidence="2 3" key="1">
    <citation type="journal article" date="2012" name="J. Bacteriol.">
        <title>Complete genome sequence of Enterobacter aerogenes KCTC 2190.</title>
        <authorList>
            <person name="Shin S.H."/>
            <person name="Kim S."/>
            <person name="Kim J.Y."/>
            <person name="Lee S."/>
            <person name="Um Y."/>
            <person name="Oh M.K."/>
            <person name="Kim Y.R."/>
            <person name="Lee J."/>
            <person name="Yang K.S."/>
        </authorList>
    </citation>
    <scope>NUCLEOTIDE SEQUENCE [LARGE SCALE GENOMIC DNA]</scope>
    <source>
        <strain evidence="2 3">KCTC 2190</strain>
    </source>
</reference>
<name>A0A0H3FT53_KLEAK</name>
<protein>
    <submittedName>
        <fullName evidence="2">Uncharacterized protein</fullName>
    </submittedName>
</protein>
<dbReference type="OrthoDB" id="6520138at2"/>
<gene>
    <name evidence="2" type="ordered locus">EAE_05205</name>
</gene>
<dbReference type="KEGG" id="eae:EAE_05205"/>
<dbReference type="AlphaFoldDB" id="A0A0H3FT53"/>
<keyword evidence="1" id="KW-0472">Membrane</keyword>
<keyword evidence="1" id="KW-1133">Transmembrane helix</keyword>
<dbReference type="HOGENOM" id="CLU_154631_1_0_6"/>
<proteinExistence type="predicted"/>
<feature type="transmembrane region" description="Helical" evidence="1">
    <location>
        <begin position="107"/>
        <end position="129"/>
    </location>
</feature>
<accession>A0A0H3FT53</accession>
<evidence type="ECO:0000313" key="3">
    <source>
        <dbReference type="Proteomes" id="UP000008881"/>
    </source>
</evidence>
<dbReference type="EMBL" id="CP002824">
    <property type="protein sequence ID" value="AEG95968.1"/>
    <property type="molecule type" value="Genomic_DNA"/>
</dbReference>
<keyword evidence="1" id="KW-0812">Transmembrane</keyword>
<evidence type="ECO:0000313" key="2">
    <source>
        <dbReference type="EMBL" id="AEG95968.1"/>
    </source>
</evidence>
<keyword evidence="3" id="KW-1185">Reference proteome</keyword>
<dbReference type="Proteomes" id="UP000008881">
    <property type="component" value="Chromosome"/>
</dbReference>
<feature type="transmembrane region" description="Helical" evidence="1">
    <location>
        <begin position="6"/>
        <end position="26"/>
    </location>
</feature>
<dbReference type="eggNOG" id="ENOG503304K">
    <property type="taxonomic scope" value="Bacteria"/>
</dbReference>
<sequence>MQYLSYALLICCVIGILLMIVSYFIFISHRKEYSAILESYLASKLEFPMLYNIQSMTGFFGAYPVSRFFLGLKENKKILFITKESNAYSFFLQKPTLSIEWMKKFCFFWKTSVMLVLIPCITASIIHVLSLA</sequence>
<organism evidence="2 3">
    <name type="scientific">Klebsiella aerogenes (strain ATCC 13048 / DSM 30053 / CCUG 1429 / JCM 1235 / KCTC 2190 / NBRC 13534 / NCIMB 10102 / NCTC 10006 / CDC 819-56)</name>
    <name type="common">Enterobacter aerogenes</name>
    <dbReference type="NCBI Taxonomy" id="1028307"/>
    <lineage>
        <taxon>Bacteria</taxon>
        <taxon>Pseudomonadati</taxon>
        <taxon>Pseudomonadota</taxon>
        <taxon>Gammaproteobacteria</taxon>
        <taxon>Enterobacterales</taxon>
        <taxon>Enterobacteriaceae</taxon>
        <taxon>Klebsiella/Raoultella group</taxon>
        <taxon>Klebsiella</taxon>
    </lineage>
</organism>